<keyword evidence="4" id="KW-1185">Reference proteome</keyword>
<keyword evidence="2" id="KW-1133">Transmembrane helix</keyword>
<dbReference type="AlphaFoldDB" id="A0A2V3J1P9"/>
<feature type="transmembrane region" description="Helical" evidence="2">
    <location>
        <begin position="21"/>
        <end position="41"/>
    </location>
</feature>
<feature type="region of interest" description="Disordered" evidence="1">
    <location>
        <begin position="160"/>
        <end position="181"/>
    </location>
</feature>
<evidence type="ECO:0000256" key="2">
    <source>
        <dbReference type="SAM" id="Phobius"/>
    </source>
</evidence>
<organism evidence="3 4">
    <name type="scientific">Gracilariopsis chorda</name>
    <dbReference type="NCBI Taxonomy" id="448386"/>
    <lineage>
        <taxon>Eukaryota</taxon>
        <taxon>Rhodophyta</taxon>
        <taxon>Florideophyceae</taxon>
        <taxon>Rhodymeniophycidae</taxon>
        <taxon>Gracilariales</taxon>
        <taxon>Gracilariaceae</taxon>
        <taxon>Gracilariopsis</taxon>
    </lineage>
</organism>
<dbReference type="Proteomes" id="UP000247409">
    <property type="component" value="Unassembled WGS sequence"/>
</dbReference>
<keyword evidence="2" id="KW-0812">Transmembrane</keyword>
<accession>A0A2V3J1P9</accession>
<evidence type="ECO:0000313" key="3">
    <source>
        <dbReference type="EMBL" id="PXF48318.1"/>
    </source>
</evidence>
<gene>
    <name evidence="3" type="ORF">BWQ96_01778</name>
</gene>
<comment type="caution">
    <text evidence="3">The sequence shown here is derived from an EMBL/GenBank/DDBJ whole genome shotgun (WGS) entry which is preliminary data.</text>
</comment>
<evidence type="ECO:0000313" key="4">
    <source>
        <dbReference type="Proteomes" id="UP000247409"/>
    </source>
</evidence>
<dbReference type="OrthoDB" id="5681at2759"/>
<sequence length="380" mass="43460">MIARRTPRYLRHKCLWISTQSTLYAITALLTCGIFFSEAFIPDTIDSNGHLFSLASRSGNLTQLIQLKEDELQEIPRSSVRMTVHPAIPEMRKPPMGRMTDRARNVSRSSKSKRNLTGQTDMRLRGTMVSVEEFKKKAQAKALEDSVRKRERLLAMKNRRSNNSRDEAKGGLNFHRPHSGFRGVQRNEENAHLFKDDNVTHLSFMLYRLIKTHQIASVLDVPCSASTLWMPELLKILEFEVPGFHYRCIVPDDQYLVEGVLRYKDFSSATIVKDENAWASKLPRADVALVWYGLGYMSPQRAWKLIKALRKSKTKYVVVPNFPDVSHNPGSASKYGHVNVRRAPYRFDEPLRVVNNMSGDPSIRKQLLLYELGGIRSGVL</sequence>
<proteinExistence type="predicted"/>
<protein>
    <submittedName>
        <fullName evidence="3">Uncharacterized protein</fullName>
    </submittedName>
</protein>
<dbReference type="EMBL" id="NBIV01000014">
    <property type="protein sequence ID" value="PXF48318.1"/>
    <property type="molecule type" value="Genomic_DNA"/>
</dbReference>
<evidence type="ECO:0000256" key="1">
    <source>
        <dbReference type="SAM" id="MobiDB-lite"/>
    </source>
</evidence>
<reference evidence="3 4" key="1">
    <citation type="journal article" date="2018" name="Mol. Biol. Evol.">
        <title>Analysis of the draft genome of the red seaweed Gracilariopsis chorda provides insights into genome size evolution in Rhodophyta.</title>
        <authorList>
            <person name="Lee J."/>
            <person name="Yang E.C."/>
            <person name="Graf L."/>
            <person name="Yang J.H."/>
            <person name="Qiu H."/>
            <person name="Zel Zion U."/>
            <person name="Chan C.X."/>
            <person name="Stephens T.G."/>
            <person name="Weber A.P.M."/>
            <person name="Boo G.H."/>
            <person name="Boo S.M."/>
            <person name="Kim K.M."/>
            <person name="Shin Y."/>
            <person name="Jung M."/>
            <person name="Lee S.J."/>
            <person name="Yim H.S."/>
            <person name="Lee J.H."/>
            <person name="Bhattacharya D."/>
            <person name="Yoon H.S."/>
        </authorList>
    </citation>
    <scope>NUCLEOTIDE SEQUENCE [LARGE SCALE GENOMIC DNA]</scope>
    <source>
        <strain evidence="3 4">SKKU-2015</strain>
        <tissue evidence="3">Whole body</tissue>
    </source>
</reference>
<name>A0A2V3J1P9_9FLOR</name>
<feature type="region of interest" description="Disordered" evidence="1">
    <location>
        <begin position="89"/>
        <end position="120"/>
    </location>
</feature>
<keyword evidence="2" id="KW-0472">Membrane</keyword>